<proteinExistence type="predicted"/>
<comment type="caution">
    <text evidence="1">The sequence shown here is derived from an EMBL/GenBank/DDBJ whole genome shotgun (WGS) entry which is preliminary data.</text>
</comment>
<evidence type="ECO:0000313" key="2">
    <source>
        <dbReference type="Proteomes" id="UP001501690"/>
    </source>
</evidence>
<sequence length="60" mass="6612">MALKTLQGGHRERRTTIAVWAASLVILAASVGWAFHVEYAVPNACTYDPPPENAQYIHCD</sequence>
<organism evidence="1 2">
    <name type="scientific">Microbacterium sediminicola</name>
    <dbReference type="NCBI Taxonomy" id="415210"/>
    <lineage>
        <taxon>Bacteria</taxon>
        <taxon>Bacillati</taxon>
        <taxon>Actinomycetota</taxon>
        <taxon>Actinomycetes</taxon>
        <taxon>Micrococcales</taxon>
        <taxon>Microbacteriaceae</taxon>
        <taxon>Microbacterium</taxon>
    </lineage>
</organism>
<dbReference type="RefSeq" id="WP_344069436.1">
    <property type="nucleotide sequence ID" value="NZ_BAAAPL010000001.1"/>
</dbReference>
<dbReference type="EMBL" id="BAAAPL010000001">
    <property type="protein sequence ID" value="GAA1692709.1"/>
    <property type="molecule type" value="Genomic_DNA"/>
</dbReference>
<evidence type="ECO:0000313" key="1">
    <source>
        <dbReference type="EMBL" id="GAA1692709.1"/>
    </source>
</evidence>
<protein>
    <submittedName>
        <fullName evidence="1">Uncharacterized protein</fullName>
    </submittedName>
</protein>
<reference evidence="2" key="1">
    <citation type="journal article" date="2019" name="Int. J. Syst. Evol. Microbiol.">
        <title>The Global Catalogue of Microorganisms (GCM) 10K type strain sequencing project: providing services to taxonomists for standard genome sequencing and annotation.</title>
        <authorList>
            <consortium name="The Broad Institute Genomics Platform"/>
            <consortium name="The Broad Institute Genome Sequencing Center for Infectious Disease"/>
            <person name="Wu L."/>
            <person name="Ma J."/>
        </authorList>
    </citation>
    <scope>NUCLEOTIDE SEQUENCE [LARGE SCALE GENOMIC DNA]</scope>
    <source>
        <strain evidence="2">JCM 15577</strain>
    </source>
</reference>
<keyword evidence="2" id="KW-1185">Reference proteome</keyword>
<gene>
    <name evidence="1" type="ORF">GCM10009808_07330</name>
</gene>
<dbReference type="Proteomes" id="UP001501690">
    <property type="component" value="Unassembled WGS sequence"/>
</dbReference>
<name>A0ABP4TSV4_9MICO</name>
<accession>A0ABP4TSV4</accession>